<reference evidence="3" key="1">
    <citation type="journal article" date="2012" name="Nat. Biotechnol.">
        <title>Reference genome sequence of the model plant Setaria.</title>
        <authorList>
            <person name="Bennetzen J.L."/>
            <person name="Schmutz J."/>
            <person name="Wang H."/>
            <person name="Percifield R."/>
            <person name="Hawkins J."/>
            <person name="Pontaroli A.C."/>
            <person name="Estep M."/>
            <person name="Feng L."/>
            <person name="Vaughn J.N."/>
            <person name="Grimwood J."/>
            <person name="Jenkins J."/>
            <person name="Barry K."/>
            <person name="Lindquist E."/>
            <person name="Hellsten U."/>
            <person name="Deshpande S."/>
            <person name="Wang X."/>
            <person name="Wu X."/>
            <person name="Mitros T."/>
            <person name="Triplett J."/>
            <person name="Yang X."/>
            <person name="Ye C.Y."/>
            <person name="Mauro-Herrera M."/>
            <person name="Wang L."/>
            <person name="Li P."/>
            <person name="Sharma M."/>
            <person name="Sharma R."/>
            <person name="Ronald P.C."/>
            <person name="Panaud O."/>
            <person name="Kellogg E.A."/>
            <person name="Brutnell T.P."/>
            <person name="Doust A.N."/>
            <person name="Tuskan G.A."/>
            <person name="Rokhsar D."/>
            <person name="Devos K.M."/>
        </authorList>
    </citation>
    <scope>NUCLEOTIDE SEQUENCE [LARGE SCALE GENOMIC DNA]</scope>
    <source>
        <strain evidence="3">cv. Yugu1</strain>
    </source>
</reference>
<dbReference type="EnsemblPlants" id="KQL02357">
    <property type="protein sequence ID" value="KQL02357"/>
    <property type="gene ID" value="SETIT_015790mg"/>
</dbReference>
<evidence type="ECO:0000313" key="3">
    <source>
        <dbReference type="Proteomes" id="UP000004995"/>
    </source>
</evidence>
<dbReference type="OMA" id="HEDEFYE"/>
<dbReference type="Gramene" id="KQL02357">
    <property type="protein sequence ID" value="KQL02357"/>
    <property type="gene ID" value="SETIT_015790mg"/>
</dbReference>
<dbReference type="HOGENOM" id="CLU_1477543_0_0_1"/>
<evidence type="ECO:0000313" key="2">
    <source>
        <dbReference type="EnsemblPlants" id="KQL02357"/>
    </source>
</evidence>
<feature type="region of interest" description="Disordered" evidence="1">
    <location>
        <begin position="120"/>
        <end position="147"/>
    </location>
</feature>
<feature type="compositionally biased region" description="Acidic residues" evidence="1">
    <location>
        <begin position="126"/>
        <end position="147"/>
    </location>
</feature>
<organism evidence="2 3">
    <name type="scientific">Setaria italica</name>
    <name type="common">Foxtail millet</name>
    <name type="synonym">Panicum italicum</name>
    <dbReference type="NCBI Taxonomy" id="4555"/>
    <lineage>
        <taxon>Eukaryota</taxon>
        <taxon>Viridiplantae</taxon>
        <taxon>Streptophyta</taxon>
        <taxon>Embryophyta</taxon>
        <taxon>Tracheophyta</taxon>
        <taxon>Spermatophyta</taxon>
        <taxon>Magnoliopsida</taxon>
        <taxon>Liliopsida</taxon>
        <taxon>Poales</taxon>
        <taxon>Poaceae</taxon>
        <taxon>PACMAD clade</taxon>
        <taxon>Panicoideae</taxon>
        <taxon>Panicodae</taxon>
        <taxon>Paniceae</taxon>
        <taxon>Cenchrinae</taxon>
        <taxon>Setaria</taxon>
    </lineage>
</organism>
<dbReference type="InParanoid" id="K3YNE9"/>
<proteinExistence type="predicted"/>
<evidence type="ECO:0000256" key="1">
    <source>
        <dbReference type="SAM" id="MobiDB-lite"/>
    </source>
</evidence>
<dbReference type="FunCoup" id="K3YNE9">
    <property type="interactions" value="315"/>
</dbReference>
<keyword evidence="3" id="KW-1185">Reference proteome</keyword>
<name>K3YNE9_SETIT</name>
<feature type="region of interest" description="Disordered" evidence="1">
    <location>
        <begin position="159"/>
        <end position="183"/>
    </location>
</feature>
<accession>K3YNE9</accession>
<sequence>MVVRLRRKGKAEPVYGYKIDPSLKIYWLLPGKTLADGLRIIAGDHDINVIASVVERYKILVVYFDHDDNIGGLDWDDIVVNPVSPLPKVITPHKVKVAKCKTREKLPIFYADIRNRKVEQDVGTSENEEESDSDSEYDNFVDSDYDLKDEDDDLFEEHVDDDVGEQLIGKGNKKAKGSMSIMM</sequence>
<dbReference type="AlphaFoldDB" id="K3YNE9"/>
<dbReference type="Proteomes" id="UP000004995">
    <property type="component" value="Unassembled WGS sequence"/>
</dbReference>
<reference evidence="2" key="2">
    <citation type="submission" date="2018-08" db="UniProtKB">
        <authorList>
            <consortium name="EnsemblPlants"/>
        </authorList>
    </citation>
    <scope>IDENTIFICATION</scope>
    <source>
        <strain evidence="2">Yugu1</strain>
    </source>
</reference>
<dbReference type="EMBL" id="AGNK02003962">
    <property type="status" value="NOT_ANNOTATED_CDS"/>
    <property type="molecule type" value="Genomic_DNA"/>
</dbReference>
<protein>
    <submittedName>
        <fullName evidence="2">Uncharacterized protein</fullName>
    </submittedName>
</protein>